<keyword evidence="2" id="KW-1003">Cell membrane</keyword>
<evidence type="ECO:0000256" key="2">
    <source>
        <dbReference type="ARBA" id="ARBA00022475"/>
    </source>
</evidence>
<dbReference type="PANTHER" id="PTHR33908:SF11">
    <property type="entry name" value="MEMBRANE PROTEIN"/>
    <property type="match status" value="1"/>
</dbReference>
<keyword evidence="6 8" id="KW-1133">Transmembrane helix</keyword>
<keyword evidence="5 8" id="KW-0812">Transmembrane</keyword>
<evidence type="ECO:0008006" key="11">
    <source>
        <dbReference type="Google" id="ProtNLM"/>
    </source>
</evidence>
<evidence type="ECO:0000256" key="6">
    <source>
        <dbReference type="ARBA" id="ARBA00022989"/>
    </source>
</evidence>
<feature type="transmembrane region" description="Helical" evidence="8">
    <location>
        <begin position="346"/>
        <end position="365"/>
    </location>
</feature>
<reference evidence="9 10" key="1">
    <citation type="submission" date="2023-01" db="EMBL/GenBank/DDBJ databases">
        <title>Novel diversity within Roseofilum (Cyanobacteria; Desertifilaceae) from marine benthic mats with descriptions of four novel species.</title>
        <authorList>
            <person name="Wang Y."/>
            <person name="Berthold D.E."/>
            <person name="Hu J."/>
            <person name="Lefler F.W."/>
            <person name="Laughinghouse H.D. IV."/>
        </authorList>
    </citation>
    <scope>NUCLEOTIDE SEQUENCE [LARGE SCALE GENOMIC DNA]</scope>
    <source>
        <strain evidence="9 10">BLCC-M143</strain>
    </source>
</reference>
<feature type="transmembrane region" description="Helical" evidence="8">
    <location>
        <begin position="198"/>
        <end position="226"/>
    </location>
</feature>
<evidence type="ECO:0000256" key="4">
    <source>
        <dbReference type="ARBA" id="ARBA00022679"/>
    </source>
</evidence>
<proteinExistence type="predicted"/>
<dbReference type="RefSeq" id="WP_283760082.1">
    <property type="nucleotide sequence ID" value="NZ_JAQOSQ010000034.1"/>
</dbReference>
<evidence type="ECO:0000256" key="7">
    <source>
        <dbReference type="ARBA" id="ARBA00023136"/>
    </source>
</evidence>
<protein>
    <recommendedName>
        <fullName evidence="11">Glycosyltransferase RgtA/B/C/D-like domain-containing protein</fullName>
    </recommendedName>
</protein>
<feature type="transmembrane region" description="Helical" evidence="8">
    <location>
        <begin position="154"/>
        <end position="178"/>
    </location>
</feature>
<feature type="transmembrane region" description="Helical" evidence="8">
    <location>
        <begin position="122"/>
        <end position="142"/>
    </location>
</feature>
<keyword evidence="3" id="KW-0328">Glycosyltransferase</keyword>
<evidence type="ECO:0000256" key="5">
    <source>
        <dbReference type="ARBA" id="ARBA00022692"/>
    </source>
</evidence>
<keyword evidence="7 8" id="KW-0472">Membrane</keyword>
<dbReference type="EMBL" id="JAQOSQ010000034">
    <property type="protein sequence ID" value="MDJ1185440.1"/>
    <property type="molecule type" value="Genomic_DNA"/>
</dbReference>
<evidence type="ECO:0000256" key="8">
    <source>
        <dbReference type="SAM" id="Phobius"/>
    </source>
</evidence>
<gene>
    <name evidence="9" type="ORF">PMH09_19830</name>
</gene>
<dbReference type="InterPro" id="IPR050297">
    <property type="entry name" value="LipidA_mod_glycosyltrf_83"/>
</dbReference>
<feature type="transmembrane region" description="Helical" evidence="8">
    <location>
        <begin position="53"/>
        <end position="72"/>
    </location>
</feature>
<accession>A0ABT7C1Z3</accession>
<keyword evidence="4" id="KW-0808">Transferase</keyword>
<name>A0ABT7C1Z3_9CYAN</name>
<evidence type="ECO:0000256" key="3">
    <source>
        <dbReference type="ARBA" id="ARBA00022676"/>
    </source>
</evidence>
<dbReference type="Proteomes" id="UP001232992">
    <property type="component" value="Unassembled WGS sequence"/>
</dbReference>
<comment type="caution">
    <text evidence="9">The sequence shown here is derived from an EMBL/GenBank/DDBJ whole genome shotgun (WGS) entry which is preliminary data.</text>
</comment>
<comment type="subcellular location">
    <subcellularLocation>
        <location evidence="1">Cell membrane</location>
        <topology evidence="1">Multi-pass membrane protein</topology>
    </subcellularLocation>
</comment>
<evidence type="ECO:0000313" key="10">
    <source>
        <dbReference type="Proteomes" id="UP001232992"/>
    </source>
</evidence>
<feature type="transmembrane region" description="Helical" evidence="8">
    <location>
        <begin position="79"/>
        <end position="102"/>
    </location>
</feature>
<dbReference type="PANTHER" id="PTHR33908">
    <property type="entry name" value="MANNOSYLTRANSFERASE YKCB-RELATED"/>
    <property type="match status" value="1"/>
</dbReference>
<feature type="transmembrane region" description="Helical" evidence="8">
    <location>
        <begin position="247"/>
        <end position="270"/>
    </location>
</feature>
<organism evidence="9 10">
    <name type="scientific">Roseofilum casamattae BLCC-M143</name>
    <dbReference type="NCBI Taxonomy" id="3022442"/>
    <lineage>
        <taxon>Bacteria</taxon>
        <taxon>Bacillati</taxon>
        <taxon>Cyanobacteriota</taxon>
        <taxon>Cyanophyceae</taxon>
        <taxon>Desertifilales</taxon>
        <taxon>Desertifilaceae</taxon>
        <taxon>Roseofilum</taxon>
        <taxon>Roseofilum casamattae</taxon>
    </lineage>
</organism>
<feature type="transmembrane region" description="Helical" evidence="8">
    <location>
        <begin position="316"/>
        <end position="334"/>
    </location>
</feature>
<feature type="transmembrane region" description="Helical" evidence="8">
    <location>
        <begin position="290"/>
        <end position="309"/>
    </location>
</feature>
<evidence type="ECO:0000313" key="9">
    <source>
        <dbReference type="EMBL" id="MDJ1185440.1"/>
    </source>
</evidence>
<keyword evidence="10" id="KW-1185">Reference proteome</keyword>
<evidence type="ECO:0000256" key="1">
    <source>
        <dbReference type="ARBA" id="ARBA00004651"/>
    </source>
</evidence>
<sequence length="488" mass="55896">MTRFLKRHWPLLFLFVLALVTRLPFQSQILYEHDTVNFAWAMEDFDLERHQPHAPGTFIILILSARWLNLWLHDANQSLVTINILAMAIAAPAIYQLGSLWFNRSVGWIAAFLVLSSPLTWFYSEVGLSYTLELAWVTLLAIACHYTRNGDRRALLLSAFLLGLAGGIRPNTPIFLFPLWSISVGLGWRKNAYQIGEILLAAGVAFVGVLLWFVPLLVMCGGWSAYQIAIANWLDSHLEDTNTLSEILANLWLWFCTILMALGSTIIPLLSFAWSRRSDLPNFPIRDWRAQAMLLWSFPSLIYLTFVHFQRQGHSYTVVPIIFLLAALSLYSYIQQHPSLSLQQARLWIIGFILCNTVLFIAGPAEWRTWTRIRDHDRYVGERVTAITQTFPPSSTTVLSTGHYARLVSYYFRDYHSPRLGTILTNDLAFIDPRVNTLVLFDSAMLSELPPEIQVQTLPLPDGDRLRYIQWDLPKQVKVSQQTLQIEE</sequence>